<dbReference type="SUPFAM" id="SSF56112">
    <property type="entry name" value="Protein kinase-like (PK-like)"/>
    <property type="match status" value="1"/>
</dbReference>
<proteinExistence type="predicted"/>
<keyword evidence="2" id="KW-1185">Reference proteome</keyword>
<dbReference type="OrthoDB" id="3945418at2759"/>
<evidence type="ECO:0000313" key="2">
    <source>
        <dbReference type="Proteomes" id="UP000288168"/>
    </source>
</evidence>
<dbReference type="EMBL" id="NKCI01000074">
    <property type="protein sequence ID" value="RSL58423.1"/>
    <property type="molecule type" value="Genomic_DNA"/>
</dbReference>
<protein>
    <submittedName>
        <fullName evidence="1">Uncharacterized protein</fullName>
    </submittedName>
</protein>
<organism evidence="1 2">
    <name type="scientific">Fusarium duplospermum</name>
    <dbReference type="NCBI Taxonomy" id="1325734"/>
    <lineage>
        <taxon>Eukaryota</taxon>
        <taxon>Fungi</taxon>
        <taxon>Dikarya</taxon>
        <taxon>Ascomycota</taxon>
        <taxon>Pezizomycotina</taxon>
        <taxon>Sordariomycetes</taxon>
        <taxon>Hypocreomycetidae</taxon>
        <taxon>Hypocreales</taxon>
        <taxon>Nectriaceae</taxon>
        <taxon>Fusarium</taxon>
        <taxon>Fusarium solani species complex</taxon>
    </lineage>
</organism>
<evidence type="ECO:0000313" key="1">
    <source>
        <dbReference type="EMBL" id="RSL58423.1"/>
    </source>
</evidence>
<comment type="caution">
    <text evidence="1">The sequence shown here is derived from an EMBL/GenBank/DDBJ whole genome shotgun (WGS) entry which is preliminary data.</text>
</comment>
<dbReference type="Proteomes" id="UP000288168">
    <property type="component" value="Unassembled WGS sequence"/>
</dbReference>
<dbReference type="InterPro" id="IPR011009">
    <property type="entry name" value="Kinase-like_dom_sf"/>
</dbReference>
<dbReference type="AlphaFoldDB" id="A0A428PZI1"/>
<name>A0A428PZI1_9HYPO</name>
<dbReference type="Gene3D" id="3.30.200.20">
    <property type="entry name" value="Phosphorylase Kinase, domain 1"/>
    <property type="match status" value="1"/>
</dbReference>
<dbReference type="STRING" id="1325734.A0A428PZI1"/>
<gene>
    <name evidence="1" type="ORF">CEP54_007791</name>
</gene>
<sequence>MSSHQETSDATRRKVFAWLNTTRYAAFSLEPLIGGQANFTYHAKLLTPLEDGTTELVVKHGEPYMARHPANEITTHRCRVEAECLTELNSVETHLNQLGSANCTARTPRCFYYDDDSKTQIHEYLPNTVDLKTYIQNYFPWSTPRNLELPCRNIGKTLAEYISNFHLASEQMVQSTAAQSPLKPFAALRNNEQMQSLKHMINYNWLLQRIDQFPEILSEARDVFYQVKLQALLESDGKPIHGDFCPQNILLPGAPLGSQNDISLFVIDWENGQLGVENLDHGEMIGELYSLWLSQKKDAALWVMQGYSDGLGPRPTDFIWRLAVQVGVHLLSFGTFGGTSSQAEDVARHGRDIIVNASKKNQAWFDEGELACLFARVEE</sequence>
<accession>A0A428PZI1</accession>
<reference evidence="1 2" key="1">
    <citation type="submission" date="2017-06" db="EMBL/GenBank/DDBJ databases">
        <title>Comparative genomic analysis of Ambrosia Fusariam Clade fungi.</title>
        <authorList>
            <person name="Stajich J.E."/>
            <person name="Carrillo J."/>
            <person name="Kijimoto T."/>
            <person name="Eskalen A."/>
            <person name="O'Donnell K."/>
            <person name="Kasson M."/>
        </authorList>
    </citation>
    <scope>NUCLEOTIDE SEQUENCE [LARGE SCALE GENOMIC DNA]</scope>
    <source>
        <strain evidence="1 2">NRRL62584</strain>
    </source>
</reference>